<sequence>MSFRCINAFAYKDVVYPNGFQAEDDDPILKTHGEHFAAVDQGSATRAVEQAVARPDGLRAVPAKKAPAKKAAPKPGPVAKPEPEENN</sequence>
<proteinExistence type="predicted"/>
<keyword evidence="3" id="KW-1185">Reference proteome</keyword>
<reference evidence="3" key="1">
    <citation type="journal article" date="2016" name="Genome Announc.">
        <title>Draft Genome Sequences of Five Rapidly Growing Mycobacterium Species, M. thermoresistibile, M. fortuitum subsp. acetamidolyticum, M. canariasense, M. brisbanense, and M. novocastrense.</title>
        <authorList>
            <person name="Katahira K."/>
            <person name="Ogura Y."/>
            <person name="Gotoh Y."/>
            <person name="Hayashi T."/>
        </authorList>
    </citation>
    <scope>NUCLEOTIDE SEQUENCE [LARGE SCALE GENOMIC DNA]</scope>
    <source>
        <strain evidence="3">JCM15298</strain>
    </source>
</reference>
<dbReference type="RefSeq" id="WP_062656666.1">
    <property type="nucleotide sequence ID" value="NZ_BCSY01000039.1"/>
</dbReference>
<name>A0A100WCG9_MYCCR</name>
<dbReference type="Proteomes" id="UP000069443">
    <property type="component" value="Unassembled WGS sequence"/>
</dbReference>
<gene>
    <name evidence="2" type="ORF">RMCC_2435</name>
</gene>
<organism evidence="2 3">
    <name type="scientific">Mycolicibacterium canariasense</name>
    <name type="common">Mycobacterium canariasense</name>
    <dbReference type="NCBI Taxonomy" id="228230"/>
    <lineage>
        <taxon>Bacteria</taxon>
        <taxon>Bacillati</taxon>
        <taxon>Actinomycetota</taxon>
        <taxon>Actinomycetes</taxon>
        <taxon>Mycobacteriales</taxon>
        <taxon>Mycobacteriaceae</taxon>
        <taxon>Mycolicibacterium</taxon>
    </lineage>
</organism>
<dbReference type="OrthoDB" id="4764850at2"/>
<dbReference type="AlphaFoldDB" id="A0A100WCG9"/>
<evidence type="ECO:0000313" key="3">
    <source>
        <dbReference type="Proteomes" id="UP000069443"/>
    </source>
</evidence>
<dbReference type="EMBL" id="BCSY01000039">
    <property type="protein sequence ID" value="GAS95469.1"/>
    <property type="molecule type" value="Genomic_DNA"/>
</dbReference>
<evidence type="ECO:0000313" key="2">
    <source>
        <dbReference type="EMBL" id="GAS95469.1"/>
    </source>
</evidence>
<comment type="caution">
    <text evidence="2">The sequence shown here is derived from an EMBL/GenBank/DDBJ whole genome shotgun (WGS) entry which is preliminary data.</text>
</comment>
<evidence type="ECO:0000256" key="1">
    <source>
        <dbReference type="SAM" id="MobiDB-lite"/>
    </source>
</evidence>
<protein>
    <submittedName>
        <fullName evidence="2">Uncharacterized protein</fullName>
    </submittedName>
</protein>
<accession>A0A100WCG9</accession>
<feature type="region of interest" description="Disordered" evidence="1">
    <location>
        <begin position="42"/>
        <end position="87"/>
    </location>
</feature>
<dbReference type="STRING" id="228230.RMCC_2435"/>
<reference evidence="3" key="2">
    <citation type="submission" date="2016-02" db="EMBL/GenBank/DDBJ databases">
        <title>Draft genome sequence of five rapidly growing Mycobacterium species.</title>
        <authorList>
            <person name="Katahira K."/>
            <person name="Gotou Y."/>
            <person name="Iida K."/>
            <person name="Ogura Y."/>
            <person name="Hayashi T."/>
        </authorList>
    </citation>
    <scope>NUCLEOTIDE SEQUENCE [LARGE SCALE GENOMIC DNA]</scope>
    <source>
        <strain evidence="3">JCM15298</strain>
    </source>
</reference>